<dbReference type="InterPro" id="IPR021373">
    <property type="entry name" value="DUF2993"/>
</dbReference>
<dbReference type="OrthoDB" id="5116168at2"/>
<dbReference type="Proteomes" id="UP000298173">
    <property type="component" value="Unassembled WGS sequence"/>
</dbReference>
<keyword evidence="4" id="KW-1185">Reference proteome</keyword>
<evidence type="ECO:0000256" key="1">
    <source>
        <dbReference type="SAM" id="MobiDB-lite"/>
    </source>
</evidence>
<proteinExistence type="predicted"/>
<keyword evidence="2" id="KW-1133">Transmembrane helix</keyword>
<feature type="transmembrane region" description="Helical" evidence="2">
    <location>
        <begin position="41"/>
        <end position="61"/>
    </location>
</feature>
<dbReference type="AlphaFoldDB" id="A0A4R8UY23"/>
<evidence type="ECO:0000313" key="4">
    <source>
        <dbReference type="Proteomes" id="UP000298173"/>
    </source>
</evidence>
<gene>
    <name evidence="3" type="ORF">E3O06_10380</name>
</gene>
<keyword evidence="2" id="KW-0472">Membrane</keyword>
<keyword evidence="2" id="KW-0812">Transmembrane</keyword>
<evidence type="ECO:0000256" key="2">
    <source>
        <dbReference type="SAM" id="Phobius"/>
    </source>
</evidence>
<comment type="caution">
    <text evidence="3">The sequence shown here is derived from an EMBL/GenBank/DDBJ whole genome shotgun (WGS) entry which is preliminary data.</text>
</comment>
<name>A0A4R8UY23_9MICO</name>
<feature type="region of interest" description="Disordered" evidence="1">
    <location>
        <begin position="1"/>
        <end position="25"/>
    </location>
</feature>
<accession>A0A4R8UY23</accession>
<evidence type="ECO:0000313" key="3">
    <source>
        <dbReference type="EMBL" id="TFB72706.1"/>
    </source>
</evidence>
<dbReference type="Pfam" id="PF11209">
    <property type="entry name" value="LmeA"/>
    <property type="match status" value="1"/>
</dbReference>
<protein>
    <submittedName>
        <fullName evidence="3">DUF2993 domain-containing protein</fullName>
    </submittedName>
</protein>
<organism evidence="3 4">
    <name type="scientific">Cryobacterium glaciale</name>
    <dbReference type="NCBI Taxonomy" id="1259145"/>
    <lineage>
        <taxon>Bacteria</taxon>
        <taxon>Bacillati</taxon>
        <taxon>Actinomycetota</taxon>
        <taxon>Actinomycetes</taxon>
        <taxon>Micrococcales</taxon>
        <taxon>Microbacteriaceae</taxon>
        <taxon>Cryobacterium</taxon>
    </lineage>
</organism>
<reference evidence="3 4" key="1">
    <citation type="submission" date="2019-03" db="EMBL/GenBank/DDBJ databases">
        <title>Genomics of glacier-inhabiting Cryobacterium strains.</title>
        <authorList>
            <person name="Liu Q."/>
            <person name="Xin Y.-H."/>
        </authorList>
    </citation>
    <scope>NUCLEOTIDE SEQUENCE [LARGE SCALE GENOMIC DNA]</scope>
    <source>
        <strain evidence="3 4">HLT2-23</strain>
    </source>
</reference>
<sequence length="285" mass="29381">MAQRRHQPGDPQRPRPARRHRPGAHVAAVNETVARTKRRGLVPLIIVGVLAILLVVAYFLVDSGLRAFAEDRAESEISNRMPASVTGDIDVTIGGTSVIAQFIAGNFDQVELTAPNLTVDGVPASVHVIARDVSTNSAKAIGSLTATLDLDQAALTQLVLASGTAPADAVMALGDGVVTYTGTVKLFEFNVGYSATATASAAGNTLNFTPTEAAVTSGVGDIDATPLVNLILQQAPIGVCVAGYLPEGVELSGVDISPERARVTLESSSLRLTAQSLTTLGSCSG</sequence>
<dbReference type="EMBL" id="SOEY01000019">
    <property type="protein sequence ID" value="TFB72706.1"/>
    <property type="molecule type" value="Genomic_DNA"/>
</dbReference>